<comment type="subcellular location">
    <subcellularLocation>
        <location evidence="1">Cell membrane</location>
        <topology evidence="1">Multi-pass membrane protein</topology>
    </subcellularLocation>
</comment>
<evidence type="ECO:0000256" key="6">
    <source>
        <dbReference type="ARBA" id="ARBA00023136"/>
    </source>
</evidence>
<comment type="similarity">
    <text evidence="7">Belongs to the glycosyltransferase 87 family.</text>
</comment>
<proteinExistence type="inferred from homology"/>
<evidence type="ECO:0000256" key="7">
    <source>
        <dbReference type="ARBA" id="ARBA00024033"/>
    </source>
</evidence>
<keyword evidence="10" id="KW-1185">Reference proteome</keyword>
<keyword evidence="4 8" id="KW-0812">Transmembrane</keyword>
<dbReference type="Pfam" id="PF09594">
    <property type="entry name" value="GT87"/>
    <property type="match status" value="1"/>
</dbReference>
<evidence type="ECO:0000256" key="2">
    <source>
        <dbReference type="ARBA" id="ARBA00022475"/>
    </source>
</evidence>
<protein>
    <submittedName>
        <fullName evidence="9">Sugar transporter</fullName>
    </submittedName>
</protein>
<organism evidence="9 10">
    <name type="scientific">Rothia nasimurium</name>
    <dbReference type="NCBI Taxonomy" id="85336"/>
    <lineage>
        <taxon>Bacteria</taxon>
        <taxon>Bacillati</taxon>
        <taxon>Actinomycetota</taxon>
        <taxon>Actinomycetes</taxon>
        <taxon>Micrococcales</taxon>
        <taxon>Micrococcaceae</taxon>
        <taxon>Rothia</taxon>
    </lineage>
</organism>
<feature type="transmembrane region" description="Helical" evidence="8">
    <location>
        <begin position="93"/>
        <end position="112"/>
    </location>
</feature>
<dbReference type="OrthoDB" id="9774600at2"/>
<evidence type="ECO:0000313" key="9">
    <source>
        <dbReference type="EMBL" id="ORC22156.1"/>
    </source>
</evidence>
<keyword evidence="3" id="KW-0808">Transferase</keyword>
<reference evidence="9 10" key="1">
    <citation type="submission" date="2016-05" db="EMBL/GenBank/DDBJ databases">
        <title>Draft genome sequence of a porcine commensal Rothia nasimurium.</title>
        <authorList>
            <person name="Gaiser R.A."/>
            <person name="Van Baarlen P."/>
            <person name="Wells J.M."/>
        </authorList>
    </citation>
    <scope>NUCLEOTIDE SEQUENCE [LARGE SCALE GENOMIC DNA]</scope>
    <source>
        <strain evidence="9 10">PT-32</strain>
    </source>
</reference>
<feature type="transmembrane region" description="Helical" evidence="8">
    <location>
        <begin position="271"/>
        <end position="290"/>
    </location>
</feature>
<feature type="transmembrane region" description="Helical" evidence="8">
    <location>
        <begin position="178"/>
        <end position="199"/>
    </location>
</feature>
<dbReference type="Proteomes" id="UP000192359">
    <property type="component" value="Unassembled WGS sequence"/>
</dbReference>
<feature type="transmembrane region" description="Helical" evidence="8">
    <location>
        <begin position="12"/>
        <end position="33"/>
    </location>
</feature>
<gene>
    <name evidence="9" type="ORF">A7979_01280</name>
</gene>
<keyword evidence="5 8" id="KW-1133">Transmembrane helix</keyword>
<evidence type="ECO:0000256" key="3">
    <source>
        <dbReference type="ARBA" id="ARBA00022679"/>
    </source>
</evidence>
<feature type="transmembrane region" description="Helical" evidence="8">
    <location>
        <begin position="383"/>
        <end position="406"/>
    </location>
</feature>
<feature type="transmembrane region" description="Helical" evidence="8">
    <location>
        <begin position="124"/>
        <end position="143"/>
    </location>
</feature>
<evidence type="ECO:0000256" key="8">
    <source>
        <dbReference type="SAM" id="Phobius"/>
    </source>
</evidence>
<sequence>MTTPKNPHSWVGYAILALVIVGHSIYSLTIGGLDFSVYRAGAMTIFNNEGFTKDLYQIDLMKLSDTFWLPFTYPPFAAMLFVPLAFMPSWLGITLMLVLSFSVAWWMSTLIYDYANQRGYSLPLQSKLGRTGTIALLTALILLSGPWRRGLGLVQINPLIMLLVMLDLLRPATKVPRGVLIGIAGGIKLTPLAFGLILLMRKDIKGVITLGISFASTVALGFILMPKEAQDFWFSAVSDPSRVGNINYPDNISVLGWLMHLGVPEGPVLKLLQYTLILLLLAATAALLPLLHRRGMVLSEIAVNAFLMMSMSPISWSHHNTWLPLIVLALAVDAFGVFFEPGKAVTKLAKVLSWVSIVGLLISPLWIASAINGSSDDLDHATFTAILIAGIPAICLYLVIIMWAAVALQRRKTLPHPELNQASES</sequence>
<feature type="transmembrane region" description="Helical" evidence="8">
    <location>
        <begin position="67"/>
        <end position="86"/>
    </location>
</feature>
<feature type="transmembrane region" description="Helical" evidence="8">
    <location>
        <begin position="351"/>
        <end position="371"/>
    </location>
</feature>
<evidence type="ECO:0000256" key="5">
    <source>
        <dbReference type="ARBA" id="ARBA00022989"/>
    </source>
</evidence>
<dbReference type="EMBL" id="LXWF01000011">
    <property type="protein sequence ID" value="ORC22156.1"/>
    <property type="molecule type" value="Genomic_DNA"/>
</dbReference>
<comment type="caution">
    <text evidence="9">The sequence shown here is derived from an EMBL/GenBank/DDBJ whole genome shotgun (WGS) entry which is preliminary data.</text>
</comment>
<evidence type="ECO:0000256" key="4">
    <source>
        <dbReference type="ARBA" id="ARBA00022692"/>
    </source>
</evidence>
<keyword evidence="2" id="KW-1003">Cell membrane</keyword>
<evidence type="ECO:0000256" key="1">
    <source>
        <dbReference type="ARBA" id="ARBA00004651"/>
    </source>
</evidence>
<feature type="transmembrane region" description="Helical" evidence="8">
    <location>
        <begin position="322"/>
        <end position="339"/>
    </location>
</feature>
<name>A0A1Y1RQS7_9MICC</name>
<feature type="transmembrane region" description="Helical" evidence="8">
    <location>
        <begin position="206"/>
        <end position="225"/>
    </location>
</feature>
<feature type="transmembrane region" description="Helical" evidence="8">
    <location>
        <begin position="297"/>
        <end position="316"/>
    </location>
</feature>
<dbReference type="GO" id="GO:0016758">
    <property type="term" value="F:hexosyltransferase activity"/>
    <property type="evidence" value="ECO:0007669"/>
    <property type="project" value="InterPro"/>
</dbReference>
<dbReference type="InterPro" id="IPR018584">
    <property type="entry name" value="GT87"/>
</dbReference>
<keyword evidence="6 8" id="KW-0472">Membrane</keyword>
<evidence type="ECO:0000313" key="10">
    <source>
        <dbReference type="Proteomes" id="UP000192359"/>
    </source>
</evidence>
<dbReference type="GO" id="GO:0005886">
    <property type="term" value="C:plasma membrane"/>
    <property type="evidence" value="ECO:0007669"/>
    <property type="project" value="UniProtKB-SubCell"/>
</dbReference>
<dbReference type="AlphaFoldDB" id="A0A1Y1RQS7"/>
<keyword evidence="9" id="KW-0762">Sugar transport</keyword>
<keyword evidence="9" id="KW-0813">Transport</keyword>
<dbReference type="RefSeq" id="WP_083091218.1">
    <property type="nucleotide sequence ID" value="NZ_LXWF01000011.1"/>
</dbReference>
<accession>A0A1Y1RQS7</accession>